<dbReference type="Proteomes" id="UP001272515">
    <property type="component" value="Unassembled WGS sequence"/>
</dbReference>
<protein>
    <recommendedName>
        <fullName evidence="1">UPF0340 protein RVY80_08505</fullName>
    </recommendedName>
</protein>
<dbReference type="SUPFAM" id="SSF110710">
    <property type="entry name" value="TTHA0583/YokD-like"/>
    <property type="match status" value="1"/>
</dbReference>
<comment type="caution">
    <text evidence="2">The sequence shown here is derived from an EMBL/GenBank/DDBJ whole genome shotgun (WGS) entry which is preliminary data.</text>
</comment>
<reference evidence="2 3" key="1">
    <citation type="submission" date="2023-10" db="EMBL/GenBank/DDBJ databases">
        <title>Veillonella sp. nov., isolated from a pig farm feces dump.</title>
        <authorList>
            <person name="Chang Y.-H."/>
        </authorList>
    </citation>
    <scope>NUCLEOTIDE SEQUENCE [LARGE SCALE GENOMIC DNA]</scope>
    <source>
        <strain evidence="2 3">YH-vei2233</strain>
    </source>
</reference>
<dbReference type="PIRSF" id="PIRSF007510">
    <property type="entry name" value="UCP007510"/>
    <property type="match status" value="1"/>
</dbReference>
<dbReference type="EMBL" id="JAWJZB010000009">
    <property type="protein sequence ID" value="MDV5088867.1"/>
    <property type="molecule type" value="Genomic_DNA"/>
</dbReference>
<proteinExistence type="inferred from homology"/>
<dbReference type="RefSeq" id="WP_317330247.1">
    <property type="nucleotide sequence ID" value="NZ_JAWJZA010000018.1"/>
</dbReference>
<name>A0ABU3ZAC5_9FIRM</name>
<evidence type="ECO:0000313" key="3">
    <source>
        <dbReference type="Proteomes" id="UP001272515"/>
    </source>
</evidence>
<dbReference type="Gene3D" id="3.40.50.10360">
    <property type="entry name" value="Hypothetical protein TT1679"/>
    <property type="match status" value="1"/>
</dbReference>
<dbReference type="HAMAP" id="MF_00800">
    <property type="entry name" value="UPF0340"/>
    <property type="match status" value="1"/>
</dbReference>
<comment type="similarity">
    <text evidence="1">Belongs to the UPF0340 family.</text>
</comment>
<organism evidence="2 3">
    <name type="scientific">Veillonella absiana</name>
    <dbReference type="NCBI Taxonomy" id="3079305"/>
    <lineage>
        <taxon>Bacteria</taxon>
        <taxon>Bacillati</taxon>
        <taxon>Bacillota</taxon>
        <taxon>Negativicutes</taxon>
        <taxon>Veillonellales</taxon>
        <taxon>Veillonellaceae</taxon>
        <taxon>Veillonella</taxon>
    </lineage>
</organism>
<sequence length="183" mass="19863">MKSIQDIREEARKAIIELIDAARLTPGQLVIVGCSSSEMAGGVIGHDSHMELAEAVFEELYTVAKEHQINLAFQCCEHLNRAIVVEQSYVTTEELCNVVPQQHAGGAMATTAYKRLDNPVVVEFIKADAGIDIGDTFIGMHLKHVAVPVRLGVKEIGCAHVTAARVRPKSIGGIRAVYNESLM</sequence>
<dbReference type="NCBIfam" id="TIGR01440">
    <property type="entry name" value="TIGR01440 family protein"/>
    <property type="match status" value="1"/>
</dbReference>
<dbReference type="InterPro" id="IPR028345">
    <property type="entry name" value="Antibiotic_NAT-like"/>
</dbReference>
<evidence type="ECO:0000256" key="1">
    <source>
        <dbReference type="HAMAP-Rule" id="MF_00800"/>
    </source>
</evidence>
<dbReference type="Pfam" id="PF04260">
    <property type="entry name" value="DUF436"/>
    <property type="match status" value="1"/>
</dbReference>
<gene>
    <name evidence="2" type="ORF">RVY80_08505</name>
</gene>
<dbReference type="PROSITE" id="PS51257">
    <property type="entry name" value="PROKAR_LIPOPROTEIN"/>
    <property type="match status" value="1"/>
</dbReference>
<keyword evidence="3" id="KW-1185">Reference proteome</keyword>
<dbReference type="InterPro" id="IPR006340">
    <property type="entry name" value="DUF436"/>
</dbReference>
<evidence type="ECO:0000313" key="2">
    <source>
        <dbReference type="EMBL" id="MDV5088867.1"/>
    </source>
</evidence>
<accession>A0ABU3ZAC5</accession>